<evidence type="ECO:0000313" key="2">
    <source>
        <dbReference type="Proteomes" id="UP001154329"/>
    </source>
</evidence>
<evidence type="ECO:0000313" key="1">
    <source>
        <dbReference type="EMBL" id="CAH1731977.1"/>
    </source>
</evidence>
<dbReference type="EMBL" id="OU899036">
    <property type="protein sequence ID" value="CAH1731977.1"/>
    <property type="molecule type" value="Genomic_DNA"/>
</dbReference>
<dbReference type="AlphaFoldDB" id="A0A9P0J9G4"/>
<organism evidence="1 2">
    <name type="scientific">Aphis gossypii</name>
    <name type="common">Cotton aphid</name>
    <dbReference type="NCBI Taxonomy" id="80765"/>
    <lineage>
        <taxon>Eukaryota</taxon>
        <taxon>Metazoa</taxon>
        <taxon>Ecdysozoa</taxon>
        <taxon>Arthropoda</taxon>
        <taxon>Hexapoda</taxon>
        <taxon>Insecta</taxon>
        <taxon>Pterygota</taxon>
        <taxon>Neoptera</taxon>
        <taxon>Paraneoptera</taxon>
        <taxon>Hemiptera</taxon>
        <taxon>Sternorrhyncha</taxon>
        <taxon>Aphidomorpha</taxon>
        <taxon>Aphidoidea</taxon>
        <taxon>Aphididae</taxon>
        <taxon>Aphidini</taxon>
        <taxon>Aphis</taxon>
        <taxon>Aphis</taxon>
    </lineage>
</organism>
<sequence>MGILSEITVESNNLDSLMSAADFQKHTLSSLTHIRFEVNNLASTQQIIATNEALMGNANKTLLSSSFNNDVNNFEINDIFPIEMDVHHEEFESKIKNNENDFKSLLLQLKVWEIQFDVSCQECFTIIFYKSILLMDLKKKKRFASLESYRIIIDILHTHVKYEMTPEKEIDHEIGTWLAHAHFRIKKKMISDTNKNN</sequence>
<dbReference type="Proteomes" id="UP001154329">
    <property type="component" value="Chromosome 3"/>
</dbReference>
<proteinExistence type="predicted"/>
<keyword evidence="2" id="KW-1185">Reference proteome</keyword>
<reference evidence="1" key="1">
    <citation type="submission" date="2022-02" db="EMBL/GenBank/DDBJ databases">
        <authorList>
            <person name="King R."/>
        </authorList>
    </citation>
    <scope>NUCLEOTIDE SEQUENCE</scope>
</reference>
<protein>
    <recommendedName>
        <fullName evidence="3">DUF4806 domain-containing protein</fullName>
    </recommendedName>
</protein>
<evidence type="ECO:0008006" key="3">
    <source>
        <dbReference type="Google" id="ProtNLM"/>
    </source>
</evidence>
<reference evidence="1" key="2">
    <citation type="submission" date="2022-10" db="EMBL/GenBank/DDBJ databases">
        <authorList>
            <consortium name="ENA_rothamsted_submissions"/>
            <consortium name="culmorum"/>
            <person name="King R."/>
        </authorList>
    </citation>
    <scope>NUCLEOTIDE SEQUENCE</scope>
</reference>
<accession>A0A9P0J9G4</accession>
<name>A0A9P0J9G4_APHGO</name>
<gene>
    <name evidence="1" type="ORF">APHIGO_LOCUS8580</name>
</gene>